<evidence type="ECO:0000313" key="1">
    <source>
        <dbReference type="EMBL" id="KAG5608367.1"/>
    </source>
</evidence>
<proteinExistence type="predicted"/>
<protein>
    <submittedName>
        <fullName evidence="1">Uncharacterized protein</fullName>
    </submittedName>
</protein>
<dbReference type="EMBL" id="JACXVP010000004">
    <property type="protein sequence ID" value="KAG5608367.1"/>
    <property type="molecule type" value="Genomic_DNA"/>
</dbReference>
<accession>A0A9J5Z8Y1</accession>
<reference evidence="1 2" key="1">
    <citation type="submission" date="2020-09" db="EMBL/GenBank/DDBJ databases">
        <title>De no assembly of potato wild relative species, Solanum commersonii.</title>
        <authorList>
            <person name="Cho K."/>
        </authorList>
    </citation>
    <scope>NUCLEOTIDE SEQUENCE [LARGE SCALE GENOMIC DNA]</scope>
    <source>
        <strain evidence="1">LZ3.2</strain>
        <tissue evidence="1">Leaf</tissue>
    </source>
</reference>
<sequence>MYLVRVVSCNEGLPSESCVIRRYHLYLKESSTEWCLDYPSCMGGVLSSQEPTCSENACCGDQDVESGLYGGQDEVAILGRFRHGGAIDFEQCNYHISHCLREANNVADHLAKLAATSGDGTFYLSYQQLPKEVNGLILLDKWQFPSMRRSYEKCNFFVS</sequence>
<keyword evidence="2" id="KW-1185">Reference proteome</keyword>
<gene>
    <name evidence="1" type="ORF">H5410_019648</name>
</gene>
<dbReference type="Proteomes" id="UP000824120">
    <property type="component" value="Chromosome 4"/>
</dbReference>
<organism evidence="1 2">
    <name type="scientific">Solanum commersonii</name>
    <name type="common">Commerson's wild potato</name>
    <name type="synonym">Commerson's nightshade</name>
    <dbReference type="NCBI Taxonomy" id="4109"/>
    <lineage>
        <taxon>Eukaryota</taxon>
        <taxon>Viridiplantae</taxon>
        <taxon>Streptophyta</taxon>
        <taxon>Embryophyta</taxon>
        <taxon>Tracheophyta</taxon>
        <taxon>Spermatophyta</taxon>
        <taxon>Magnoliopsida</taxon>
        <taxon>eudicotyledons</taxon>
        <taxon>Gunneridae</taxon>
        <taxon>Pentapetalae</taxon>
        <taxon>asterids</taxon>
        <taxon>lamiids</taxon>
        <taxon>Solanales</taxon>
        <taxon>Solanaceae</taxon>
        <taxon>Solanoideae</taxon>
        <taxon>Solaneae</taxon>
        <taxon>Solanum</taxon>
    </lineage>
</organism>
<comment type="caution">
    <text evidence="1">The sequence shown here is derived from an EMBL/GenBank/DDBJ whole genome shotgun (WGS) entry which is preliminary data.</text>
</comment>
<evidence type="ECO:0000313" key="2">
    <source>
        <dbReference type="Proteomes" id="UP000824120"/>
    </source>
</evidence>
<dbReference type="AlphaFoldDB" id="A0A9J5Z8Y1"/>
<name>A0A9J5Z8Y1_SOLCO</name>
<dbReference type="OrthoDB" id="1305444at2759"/>